<dbReference type="Pfam" id="PF13508">
    <property type="entry name" value="Acetyltransf_7"/>
    <property type="match status" value="1"/>
</dbReference>
<dbReference type="AlphaFoldDB" id="A0A5P2C9A6"/>
<dbReference type="Gene3D" id="3.40.630.30">
    <property type="match status" value="1"/>
</dbReference>
<keyword evidence="2" id="KW-0012">Acyltransferase</keyword>
<dbReference type="OrthoDB" id="572496at2"/>
<dbReference type="Proteomes" id="UP000322927">
    <property type="component" value="Chromosome"/>
</dbReference>
<dbReference type="PROSITE" id="PS51186">
    <property type="entry name" value="GNAT"/>
    <property type="match status" value="1"/>
</dbReference>
<dbReference type="PANTHER" id="PTHR43877">
    <property type="entry name" value="AMINOALKYLPHOSPHONATE N-ACETYLTRANSFERASE-RELATED-RELATED"/>
    <property type="match status" value="1"/>
</dbReference>
<accession>A0A5P2C9A6</accession>
<feature type="domain" description="N-acetyltransferase" evidence="3">
    <location>
        <begin position="8"/>
        <end position="155"/>
    </location>
</feature>
<dbReference type="InterPro" id="IPR050832">
    <property type="entry name" value="Bact_Acetyltransf"/>
</dbReference>
<reference evidence="4 5" key="1">
    <citation type="submission" date="2018-05" db="EMBL/GenBank/DDBJ databases">
        <title>Streptomyces venezuelae.</title>
        <authorList>
            <person name="Kim W."/>
            <person name="Lee N."/>
            <person name="Cho B.-K."/>
        </authorList>
    </citation>
    <scope>NUCLEOTIDE SEQUENCE [LARGE SCALE GENOMIC DNA]</scope>
    <source>
        <strain evidence="4 5">ATCC 14584</strain>
    </source>
</reference>
<evidence type="ECO:0000313" key="4">
    <source>
        <dbReference type="EMBL" id="QES37269.1"/>
    </source>
</evidence>
<dbReference type="SUPFAM" id="SSF55729">
    <property type="entry name" value="Acyl-CoA N-acyltransferases (Nat)"/>
    <property type="match status" value="1"/>
</dbReference>
<dbReference type="EMBL" id="CP029192">
    <property type="protein sequence ID" value="QES37269.1"/>
    <property type="molecule type" value="Genomic_DNA"/>
</dbReference>
<evidence type="ECO:0000256" key="2">
    <source>
        <dbReference type="ARBA" id="ARBA00023315"/>
    </source>
</evidence>
<organism evidence="4 5">
    <name type="scientific">Streptomyces venezuelae</name>
    <dbReference type="NCBI Taxonomy" id="54571"/>
    <lineage>
        <taxon>Bacteria</taxon>
        <taxon>Bacillati</taxon>
        <taxon>Actinomycetota</taxon>
        <taxon>Actinomycetes</taxon>
        <taxon>Kitasatosporales</taxon>
        <taxon>Streptomycetaceae</taxon>
        <taxon>Streptomyces</taxon>
    </lineage>
</organism>
<gene>
    <name evidence="4" type="ORF">DEJ48_31140</name>
</gene>
<sequence length="157" mass="17328">MTTTEGPTDIRLATAADVPAVRAVTDAAYHPYIARIGLVPRPMEADHAADVAAGFVYVTGDPVVGLLVLVPRPYEGRLLLESIAVHPDAAGQGVGRRLLSFAEAHARELGLPEIRLHTNALMWENQKIYARYGYEVVERRVDGPYDRIHYRKRLTDG</sequence>
<name>A0A5P2C9A6_STRVZ</name>
<dbReference type="RefSeq" id="WP_150219503.1">
    <property type="nucleotide sequence ID" value="NZ_CP029192.1"/>
</dbReference>
<evidence type="ECO:0000256" key="1">
    <source>
        <dbReference type="ARBA" id="ARBA00022679"/>
    </source>
</evidence>
<protein>
    <submittedName>
        <fullName evidence="4">GNAT family N-acetyltransferase</fullName>
    </submittedName>
</protein>
<proteinExistence type="predicted"/>
<dbReference type="InterPro" id="IPR016181">
    <property type="entry name" value="Acyl_CoA_acyltransferase"/>
</dbReference>
<keyword evidence="1 4" id="KW-0808">Transferase</keyword>
<evidence type="ECO:0000259" key="3">
    <source>
        <dbReference type="PROSITE" id="PS51186"/>
    </source>
</evidence>
<dbReference type="GO" id="GO:0016747">
    <property type="term" value="F:acyltransferase activity, transferring groups other than amino-acyl groups"/>
    <property type="evidence" value="ECO:0007669"/>
    <property type="project" value="InterPro"/>
</dbReference>
<dbReference type="InterPro" id="IPR000182">
    <property type="entry name" value="GNAT_dom"/>
</dbReference>
<evidence type="ECO:0000313" key="5">
    <source>
        <dbReference type="Proteomes" id="UP000322927"/>
    </source>
</evidence>
<dbReference type="CDD" id="cd04301">
    <property type="entry name" value="NAT_SF"/>
    <property type="match status" value="1"/>
</dbReference>